<comment type="caution">
    <text evidence="1">The sequence shown here is derived from an EMBL/GenBank/DDBJ whole genome shotgun (WGS) entry which is preliminary data.</text>
</comment>
<proteinExistence type="predicted"/>
<evidence type="ECO:0000313" key="1">
    <source>
        <dbReference type="EMBL" id="CAG8842100.1"/>
    </source>
</evidence>
<organism evidence="1 2">
    <name type="scientific">Gigaspora margarita</name>
    <dbReference type="NCBI Taxonomy" id="4874"/>
    <lineage>
        <taxon>Eukaryota</taxon>
        <taxon>Fungi</taxon>
        <taxon>Fungi incertae sedis</taxon>
        <taxon>Mucoromycota</taxon>
        <taxon>Glomeromycotina</taxon>
        <taxon>Glomeromycetes</taxon>
        <taxon>Diversisporales</taxon>
        <taxon>Gigasporaceae</taxon>
        <taxon>Gigaspora</taxon>
    </lineage>
</organism>
<name>A0ABN7WWM9_GIGMA</name>
<gene>
    <name evidence="1" type="ORF">GMARGA_LOCUS35806</name>
</gene>
<keyword evidence="2" id="KW-1185">Reference proteome</keyword>
<sequence>MTKNSDNSYRQALFVYEKQEKYSGRNDEYTTKHTECPFAIGIHYHKRTKKYVITKSYLEHNHDVCLNATKFSTVSHKLDNDDLGWIKKLYDNRLRTKDIFLVLNSFNLNEIELLLKTLHDDDSIVENIALKDVYNNE</sequence>
<accession>A0ABN7WWM9</accession>
<reference evidence="1 2" key="1">
    <citation type="submission" date="2021-06" db="EMBL/GenBank/DDBJ databases">
        <authorList>
            <person name="Kallberg Y."/>
            <person name="Tangrot J."/>
            <person name="Rosling A."/>
        </authorList>
    </citation>
    <scope>NUCLEOTIDE SEQUENCE [LARGE SCALE GENOMIC DNA]</scope>
    <source>
        <strain evidence="1 2">120-4 pot B 10/14</strain>
    </source>
</reference>
<evidence type="ECO:0000313" key="2">
    <source>
        <dbReference type="Proteomes" id="UP000789901"/>
    </source>
</evidence>
<dbReference type="EMBL" id="CAJVQB010067949">
    <property type="protein sequence ID" value="CAG8842100.1"/>
    <property type="molecule type" value="Genomic_DNA"/>
</dbReference>
<protein>
    <submittedName>
        <fullName evidence="1">39521_t:CDS:1</fullName>
    </submittedName>
</protein>
<dbReference type="Proteomes" id="UP000789901">
    <property type="component" value="Unassembled WGS sequence"/>
</dbReference>